<dbReference type="Gene3D" id="1.20.120.350">
    <property type="entry name" value="Voltage-gated potassium channels. Chain C"/>
    <property type="match status" value="1"/>
</dbReference>
<feature type="transmembrane region" description="Helical" evidence="5">
    <location>
        <begin position="12"/>
        <end position="30"/>
    </location>
</feature>
<dbReference type="InterPro" id="IPR013099">
    <property type="entry name" value="K_chnl_dom"/>
</dbReference>
<dbReference type="GO" id="GO:0016020">
    <property type="term" value="C:membrane"/>
    <property type="evidence" value="ECO:0007669"/>
    <property type="project" value="UniProtKB-SubCell"/>
</dbReference>
<dbReference type="InterPro" id="IPR027359">
    <property type="entry name" value="Volt_channel_dom_sf"/>
</dbReference>
<feature type="transmembrane region" description="Helical" evidence="5">
    <location>
        <begin position="123"/>
        <end position="140"/>
    </location>
</feature>
<name>K2PJS4_9LACT</name>
<comment type="subcellular location">
    <subcellularLocation>
        <location evidence="1">Membrane</location>
        <topology evidence="1">Multi-pass membrane protein</topology>
    </subcellularLocation>
</comment>
<evidence type="ECO:0000313" key="8">
    <source>
        <dbReference type="Proteomes" id="UP000006787"/>
    </source>
</evidence>
<sequence length="207" mass="23780">MIRKLHKLYNNDFYTLFIVLIAVVSLFAPISNRLDLLINGLFVVDLIISTLIFTKTSSQKNIPNYLKHHAADILSCIPIQFLSIFKTFRLLRLVRVSRLFKLTRTMKVSNDISFSNLFKIETFKELLVYFSIYLLANVYIFREIEHVSDLDAIYWVIVTITTVGYGDISPSHPLTKIMAIFLIMLGVATTSYINGAIISTIIKQHLK</sequence>
<feature type="transmembrane region" description="Helical" evidence="5">
    <location>
        <begin position="180"/>
        <end position="202"/>
    </location>
</feature>
<gene>
    <name evidence="7" type="ORF">C426_0930</name>
</gene>
<proteinExistence type="predicted"/>
<dbReference type="PANTHER" id="PTHR47823">
    <property type="entry name" value="ION_TRANS DOMAIN-CONTAINING PROTEIN"/>
    <property type="match status" value="1"/>
</dbReference>
<keyword evidence="2 5" id="KW-0812">Transmembrane</keyword>
<dbReference type="SUPFAM" id="SSF81324">
    <property type="entry name" value="Voltage-gated potassium channels"/>
    <property type="match status" value="1"/>
</dbReference>
<dbReference type="AlphaFoldDB" id="K2PJS4"/>
<evidence type="ECO:0000256" key="1">
    <source>
        <dbReference type="ARBA" id="ARBA00004141"/>
    </source>
</evidence>
<dbReference type="Proteomes" id="UP000006787">
    <property type="component" value="Unassembled WGS sequence"/>
</dbReference>
<dbReference type="eggNOG" id="COG1226">
    <property type="taxonomic scope" value="Bacteria"/>
</dbReference>
<dbReference type="RefSeq" id="WP_003135356.1">
    <property type="nucleotide sequence ID" value="NZ_AMQS01000012.1"/>
</dbReference>
<feature type="domain" description="Potassium channel" evidence="6">
    <location>
        <begin position="132"/>
        <end position="201"/>
    </location>
</feature>
<accession>K2PJS4</accession>
<feature type="transmembrane region" description="Helical" evidence="5">
    <location>
        <begin position="36"/>
        <end position="54"/>
    </location>
</feature>
<keyword evidence="3 5" id="KW-1133">Transmembrane helix</keyword>
<evidence type="ECO:0000313" key="7">
    <source>
        <dbReference type="EMBL" id="EKF51605.1"/>
    </source>
</evidence>
<protein>
    <submittedName>
        <fullName evidence="7">TrkA-N domain protein</fullName>
    </submittedName>
</protein>
<dbReference type="PANTHER" id="PTHR47823:SF9">
    <property type="entry name" value="CHROMOSOME UNDETERMINED SCAFFOLD_10, WHOLE GENOME SHOTGUN SEQUENCE"/>
    <property type="match status" value="1"/>
</dbReference>
<organism evidence="7 8">
    <name type="scientific">Lactococcus garvieae DCC43</name>
    <dbReference type="NCBI Taxonomy" id="1231377"/>
    <lineage>
        <taxon>Bacteria</taxon>
        <taxon>Bacillati</taxon>
        <taxon>Bacillota</taxon>
        <taxon>Bacilli</taxon>
        <taxon>Lactobacillales</taxon>
        <taxon>Streptococcaceae</taxon>
        <taxon>Lactococcus</taxon>
    </lineage>
</organism>
<keyword evidence="4 5" id="KW-0472">Membrane</keyword>
<evidence type="ECO:0000259" key="6">
    <source>
        <dbReference type="Pfam" id="PF07885"/>
    </source>
</evidence>
<dbReference type="Pfam" id="PF07885">
    <property type="entry name" value="Ion_trans_2"/>
    <property type="match status" value="1"/>
</dbReference>
<dbReference type="PATRIC" id="fig|1231377.3.peg.932"/>
<evidence type="ECO:0000256" key="2">
    <source>
        <dbReference type="ARBA" id="ARBA00022692"/>
    </source>
</evidence>
<evidence type="ECO:0000256" key="5">
    <source>
        <dbReference type="SAM" id="Phobius"/>
    </source>
</evidence>
<comment type="caution">
    <text evidence="7">The sequence shown here is derived from an EMBL/GenBank/DDBJ whole genome shotgun (WGS) entry which is preliminary data.</text>
</comment>
<evidence type="ECO:0000256" key="3">
    <source>
        <dbReference type="ARBA" id="ARBA00022989"/>
    </source>
</evidence>
<reference evidence="7 8" key="1">
    <citation type="journal article" date="2012" name="J. Bacteriol.">
        <title>Genome Sequence of the Bacteriocin-Producing Strain Lactococcus garvieae DCC43.</title>
        <authorList>
            <person name="Gabrielsen C."/>
            <person name="Brede D.A."/>
            <person name="Hernandez P.E."/>
            <person name="Nes I.F."/>
            <person name="Diep D.B."/>
        </authorList>
    </citation>
    <scope>NUCLEOTIDE SEQUENCE [LARGE SCALE GENOMIC DNA]</scope>
    <source>
        <strain evidence="7 8">DCC43</strain>
    </source>
</reference>
<dbReference type="Gene3D" id="1.10.287.70">
    <property type="match status" value="1"/>
</dbReference>
<dbReference type="EMBL" id="AMQS01000012">
    <property type="protein sequence ID" value="EKF51605.1"/>
    <property type="molecule type" value="Genomic_DNA"/>
</dbReference>
<evidence type="ECO:0000256" key="4">
    <source>
        <dbReference type="ARBA" id="ARBA00023136"/>
    </source>
</evidence>